<dbReference type="Proteomes" id="UP000242770">
    <property type="component" value="Unassembled WGS sequence"/>
</dbReference>
<keyword evidence="3" id="KW-1185">Reference proteome</keyword>
<feature type="region of interest" description="Disordered" evidence="1">
    <location>
        <begin position="22"/>
        <end position="58"/>
    </location>
</feature>
<sequence length="58" mass="5961">MLGSLHLCRINVAGANPRHIGVKDNQTLSPESTIPASNEGAELCPQASECTQGGGSEL</sequence>
<dbReference type="EMBL" id="CCFA01003694">
    <property type="protein sequence ID" value="CDW98769.1"/>
    <property type="molecule type" value="Genomic_DNA"/>
</dbReference>
<name>A0A0F7SB76_9BASI</name>
<dbReference type="AlphaFoldDB" id="A0A0F7SB76"/>
<proteinExistence type="predicted"/>
<evidence type="ECO:0000256" key="1">
    <source>
        <dbReference type="SAM" id="MobiDB-lite"/>
    </source>
</evidence>
<evidence type="ECO:0000313" key="3">
    <source>
        <dbReference type="Proteomes" id="UP000242770"/>
    </source>
</evidence>
<accession>A0A0F7SB76</accession>
<reference evidence="3" key="1">
    <citation type="submission" date="2014-06" db="EMBL/GenBank/DDBJ databases">
        <authorList>
            <person name="Berkman P.J."/>
        </authorList>
    </citation>
    <scope>NUCLEOTIDE SEQUENCE [LARGE SCALE GENOMIC DNA]</scope>
</reference>
<protein>
    <submittedName>
        <fullName evidence="2">Uncharacterized protein</fullName>
    </submittedName>
</protein>
<organism evidence="2 3">
    <name type="scientific">Sporisorium scitamineum</name>
    <dbReference type="NCBI Taxonomy" id="49012"/>
    <lineage>
        <taxon>Eukaryota</taxon>
        <taxon>Fungi</taxon>
        <taxon>Dikarya</taxon>
        <taxon>Basidiomycota</taxon>
        <taxon>Ustilaginomycotina</taxon>
        <taxon>Ustilaginomycetes</taxon>
        <taxon>Ustilaginales</taxon>
        <taxon>Ustilaginaceae</taxon>
        <taxon>Sporisorium</taxon>
    </lineage>
</organism>
<gene>
    <name evidence="2" type="primary">SSCI62090.1</name>
</gene>
<feature type="compositionally biased region" description="Polar residues" evidence="1">
    <location>
        <begin position="24"/>
        <end position="36"/>
    </location>
</feature>
<evidence type="ECO:0000313" key="2">
    <source>
        <dbReference type="EMBL" id="CDW98769.1"/>
    </source>
</evidence>